<accession>A0A150P9S0</accession>
<feature type="compositionally biased region" description="Acidic residues" evidence="5">
    <location>
        <begin position="339"/>
        <end position="366"/>
    </location>
</feature>
<evidence type="ECO:0000256" key="3">
    <source>
        <dbReference type="ARBA" id="ARBA00022741"/>
    </source>
</evidence>
<proteinExistence type="inferred from homology"/>
<dbReference type="InterPro" id="IPR003439">
    <property type="entry name" value="ABC_transporter-like_ATP-bd"/>
</dbReference>
<evidence type="ECO:0000256" key="5">
    <source>
        <dbReference type="SAM" id="MobiDB-lite"/>
    </source>
</evidence>
<dbReference type="Pfam" id="PF00005">
    <property type="entry name" value="ABC_tran"/>
    <property type="match status" value="1"/>
</dbReference>
<dbReference type="InterPro" id="IPR003593">
    <property type="entry name" value="AAA+_ATPase"/>
</dbReference>
<feature type="region of interest" description="Disordered" evidence="5">
    <location>
        <begin position="327"/>
        <end position="392"/>
    </location>
</feature>
<evidence type="ECO:0000313" key="7">
    <source>
        <dbReference type="EMBL" id="KYF52437.1"/>
    </source>
</evidence>
<gene>
    <name evidence="7" type="ORF">BE08_43800</name>
</gene>
<dbReference type="GO" id="GO:0005524">
    <property type="term" value="F:ATP binding"/>
    <property type="evidence" value="ECO:0007669"/>
    <property type="project" value="UniProtKB-KW"/>
</dbReference>
<dbReference type="InterPro" id="IPR027417">
    <property type="entry name" value="P-loop_NTPase"/>
</dbReference>
<evidence type="ECO:0000313" key="8">
    <source>
        <dbReference type="Proteomes" id="UP000075420"/>
    </source>
</evidence>
<feature type="compositionally biased region" description="Acidic residues" evidence="5">
    <location>
        <begin position="376"/>
        <end position="385"/>
    </location>
</feature>
<dbReference type="SUPFAM" id="SSF52540">
    <property type="entry name" value="P-loop containing nucleoside triphosphate hydrolases"/>
    <property type="match status" value="1"/>
</dbReference>
<comment type="similarity">
    <text evidence="1">Belongs to the ABC transporter superfamily.</text>
</comment>
<keyword evidence="2" id="KW-0813">Transport</keyword>
<dbReference type="CDD" id="cd03230">
    <property type="entry name" value="ABC_DR_subfamily_A"/>
    <property type="match status" value="1"/>
</dbReference>
<protein>
    <submittedName>
        <fullName evidence="7">ABC transporter ATP-binding protein</fullName>
    </submittedName>
</protein>
<reference evidence="7 8" key="1">
    <citation type="submission" date="2014-02" db="EMBL/GenBank/DDBJ databases">
        <title>The small core and large imbalanced accessory genome model reveals a collaborative survival strategy of Sorangium cellulosum strains in nature.</title>
        <authorList>
            <person name="Han K."/>
            <person name="Peng R."/>
            <person name="Blom J."/>
            <person name="Li Y.-Z."/>
        </authorList>
    </citation>
    <scope>NUCLEOTIDE SEQUENCE [LARGE SCALE GENOMIC DNA]</scope>
    <source>
        <strain evidence="7 8">So0157-25</strain>
    </source>
</reference>
<feature type="compositionally biased region" description="Basic and acidic residues" evidence="5">
    <location>
        <begin position="327"/>
        <end position="338"/>
    </location>
</feature>
<evidence type="ECO:0000259" key="6">
    <source>
        <dbReference type="PROSITE" id="PS50893"/>
    </source>
</evidence>
<dbReference type="Proteomes" id="UP000075420">
    <property type="component" value="Unassembled WGS sequence"/>
</dbReference>
<feature type="domain" description="ABC transporter" evidence="6">
    <location>
        <begin position="2"/>
        <end position="231"/>
    </location>
</feature>
<dbReference type="Gene3D" id="3.40.50.300">
    <property type="entry name" value="P-loop containing nucleotide triphosphate hydrolases"/>
    <property type="match status" value="1"/>
</dbReference>
<dbReference type="GO" id="GO:0016887">
    <property type="term" value="F:ATP hydrolysis activity"/>
    <property type="evidence" value="ECO:0007669"/>
    <property type="project" value="InterPro"/>
</dbReference>
<dbReference type="AlphaFoldDB" id="A0A150P9S0"/>
<name>A0A150P9S0_SORCE</name>
<organism evidence="7 8">
    <name type="scientific">Sorangium cellulosum</name>
    <name type="common">Polyangium cellulosum</name>
    <dbReference type="NCBI Taxonomy" id="56"/>
    <lineage>
        <taxon>Bacteria</taxon>
        <taxon>Pseudomonadati</taxon>
        <taxon>Myxococcota</taxon>
        <taxon>Polyangia</taxon>
        <taxon>Polyangiales</taxon>
        <taxon>Polyangiaceae</taxon>
        <taxon>Sorangium</taxon>
    </lineage>
</organism>
<dbReference type="EMBL" id="JELY01002469">
    <property type="protein sequence ID" value="KYF52437.1"/>
    <property type="molecule type" value="Genomic_DNA"/>
</dbReference>
<keyword evidence="3" id="KW-0547">Nucleotide-binding</keyword>
<dbReference type="PROSITE" id="PS50893">
    <property type="entry name" value="ABC_TRANSPORTER_2"/>
    <property type="match status" value="1"/>
</dbReference>
<dbReference type="SMART" id="SM00382">
    <property type="entry name" value="AAA"/>
    <property type="match status" value="1"/>
</dbReference>
<sequence length="392" mass="42879">MIEASSLTKRYGSLRALDKVSFEVHRGEVVGFLGPNGAGKSTTMRILTCFISASAGTARVHGYDVFDEPLDVRRKLGYLPQRAPLYGEMNVWEYLSFVADMRGLDQSVFKKRMKGIVEVCGLAQVLGKDIGTLSHGYRQRVGLGQALVHDPPILILDEPTSDLDPNEKAEVIRYIKEIGKERTILLSTHNLSEVEAACARAIIVSKGRVVADGPLDEIRAKSGKVRYVVTVHEKKVFEGGEGYRSGARKPPSAQEVQEALSRLPGVTSVTELPTDDSAHSFQLLGALGGDIRPELFQLIVQKGWLLLEMRRDSQSLEDVFKSLTRGDERKDRGRKLITDDDDDDEASAADDDEDDDDSDADDDGDSAGDKTAKDGSDDEEGAEDEAPAKKKG</sequence>
<dbReference type="PANTHER" id="PTHR43335:SF4">
    <property type="entry name" value="ABC TRANSPORTER, ATP-BINDING PROTEIN"/>
    <property type="match status" value="1"/>
</dbReference>
<dbReference type="PANTHER" id="PTHR43335">
    <property type="entry name" value="ABC TRANSPORTER, ATP-BINDING PROTEIN"/>
    <property type="match status" value="1"/>
</dbReference>
<keyword evidence="4 7" id="KW-0067">ATP-binding</keyword>
<evidence type="ECO:0000256" key="1">
    <source>
        <dbReference type="ARBA" id="ARBA00005417"/>
    </source>
</evidence>
<comment type="caution">
    <text evidence="7">The sequence shown here is derived from an EMBL/GenBank/DDBJ whole genome shotgun (WGS) entry which is preliminary data.</text>
</comment>
<evidence type="ECO:0000256" key="4">
    <source>
        <dbReference type="ARBA" id="ARBA00022840"/>
    </source>
</evidence>
<evidence type="ECO:0000256" key="2">
    <source>
        <dbReference type="ARBA" id="ARBA00022448"/>
    </source>
</evidence>